<keyword evidence="5" id="KW-0472">Membrane</keyword>
<evidence type="ECO:0000256" key="4">
    <source>
        <dbReference type="ARBA" id="ARBA00023065"/>
    </source>
</evidence>
<evidence type="ECO:0000256" key="2">
    <source>
        <dbReference type="ARBA" id="ARBA00022448"/>
    </source>
</evidence>
<sequence>MKLTSKQYAHVLYTLLKNSPKIKHKSILKNFVLKLNRDRALKRKNDILYALSVLIEAENKSLSGVLYTAHEISKSEASEIETKMAKILGVNSTSLTLEKNEELLGGFKAVFDEYTVDASVLNNLLALREILIS</sequence>
<protein>
    <submittedName>
        <fullName evidence="7">Uncharacterized protein</fullName>
    </submittedName>
</protein>
<organism evidence="7 8">
    <name type="scientific">Candidatus Liptonbacteria bacterium CG11_big_fil_rev_8_21_14_0_20_35_14</name>
    <dbReference type="NCBI Taxonomy" id="1974634"/>
    <lineage>
        <taxon>Bacteria</taxon>
        <taxon>Candidatus Liptoniibacteriota</taxon>
    </lineage>
</organism>
<dbReference type="GO" id="GO:0016020">
    <property type="term" value="C:membrane"/>
    <property type="evidence" value="ECO:0007669"/>
    <property type="project" value="UniProtKB-SubCell"/>
</dbReference>
<evidence type="ECO:0000256" key="6">
    <source>
        <dbReference type="ARBA" id="ARBA00023310"/>
    </source>
</evidence>
<accession>A0A2H0N7K0</accession>
<keyword evidence="2" id="KW-0813">Transport</keyword>
<comment type="subcellular location">
    <subcellularLocation>
        <location evidence="1">Membrane</location>
    </subcellularLocation>
</comment>
<gene>
    <name evidence="7" type="ORF">COV57_02080</name>
</gene>
<evidence type="ECO:0000256" key="5">
    <source>
        <dbReference type="ARBA" id="ARBA00023136"/>
    </source>
</evidence>
<keyword evidence="4" id="KW-0406">Ion transport</keyword>
<comment type="caution">
    <text evidence="7">The sequence shown here is derived from an EMBL/GenBank/DDBJ whole genome shotgun (WGS) entry which is preliminary data.</text>
</comment>
<dbReference type="Proteomes" id="UP000229893">
    <property type="component" value="Unassembled WGS sequence"/>
</dbReference>
<dbReference type="GO" id="GO:0046933">
    <property type="term" value="F:proton-transporting ATP synthase activity, rotational mechanism"/>
    <property type="evidence" value="ECO:0007669"/>
    <property type="project" value="InterPro"/>
</dbReference>
<name>A0A2H0N7K0_9BACT</name>
<keyword evidence="6" id="KW-0066">ATP synthesis</keyword>
<evidence type="ECO:0000313" key="7">
    <source>
        <dbReference type="EMBL" id="PIR04864.1"/>
    </source>
</evidence>
<proteinExistence type="predicted"/>
<evidence type="ECO:0000313" key="8">
    <source>
        <dbReference type="Proteomes" id="UP000229893"/>
    </source>
</evidence>
<dbReference type="AlphaFoldDB" id="A0A2H0N7K0"/>
<reference evidence="7 8" key="1">
    <citation type="submission" date="2017-09" db="EMBL/GenBank/DDBJ databases">
        <title>Depth-based differentiation of microbial function through sediment-hosted aquifers and enrichment of novel symbionts in the deep terrestrial subsurface.</title>
        <authorList>
            <person name="Probst A.J."/>
            <person name="Ladd B."/>
            <person name="Jarett J.K."/>
            <person name="Geller-Mcgrath D.E."/>
            <person name="Sieber C.M."/>
            <person name="Emerson J.B."/>
            <person name="Anantharaman K."/>
            <person name="Thomas B.C."/>
            <person name="Malmstrom R."/>
            <person name="Stieglmeier M."/>
            <person name="Klingl A."/>
            <person name="Woyke T."/>
            <person name="Ryan C.M."/>
            <person name="Banfield J.F."/>
        </authorList>
    </citation>
    <scope>NUCLEOTIDE SEQUENCE [LARGE SCALE GENOMIC DNA]</scope>
    <source>
        <strain evidence="7">CG11_big_fil_rev_8_21_14_0_20_35_14</strain>
    </source>
</reference>
<evidence type="ECO:0000256" key="1">
    <source>
        <dbReference type="ARBA" id="ARBA00004370"/>
    </source>
</evidence>
<dbReference type="Pfam" id="PF00213">
    <property type="entry name" value="OSCP"/>
    <property type="match status" value="1"/>
</dbReference>
<dbReference type="EMBL" id="PCWO01000031">
    <property type="protein sequence ID" value="PIR04864.1"/>
    <property type="molecule type" value="Genomic_DNA"/>
</dbReference>
<dbReference type="InterPro" id="IPR000711">
    <property type="entry name" value="ATPase_OSCP/dsu"/>
</dbReference>
<keyword evidence="3" id="KW-0375">Hydrogen ion transport</keyword>
<evidence type="ECO:0000256" key="3">
    <source>
        <dbReference type="ARBA" id="ARBA00022781"/>
    </source>
</evidence>